<evidence type="ECO:0000259" key="1">
    <source>
        <dbReference type="Pfam" id="PF12697"/>
    </source>
</evidence>
<accession>A0A1H6XWC4</accession>
<dbReference type="SUPFAM" id="SSF53474">
    <property type="entry name" value="alpha/beta-Hydrolases"/>
    <property type="match status" value="1"/>
</dbReference>
<dbReference type="InterPro" id="IPR000073">
    <property type="entry name" value="AB_hydrolase_1"/>
</dbReference>
<dbReference type="Gene3D" id="3.40.50.1820">
    <property type="entry name" value="alpha/beta hydrolase"/>
    <property type="match status" value="1"/>
</dbReference>
<dbReference type="STRING" id="408657.SAMN04487995_4002"/>
<dbReference type="Pfam" id="PF12697">
    <property type="entry name" value="Abhydrolase_6"/>
    <property type="match status" value="1"/>
</dbReference>
<dbReference type="OrthoDB" id="9780932at2"/>
<evidence type="ECO:0000313" key="3">
    <source>
        <dbReference type="Proteomes" id="UP000199532"/>
    </source>
</evidence>
<keyword evidence="3" id="KW-1185">Reference proteome</keyword>
<dbReference type="InterPro" id="IPR050266">
    <property type="entry name" value="AB_hydrolase_sf"/>
</dbReference>
<evidence type="ECO:0000313" key="2">
    <source>
        <dbReference type="EMBL" id="SEJ29150.1"/>
    </source>
</evidence>
<feature type="domain" description="AB hydrolase-1" evidence="1">
    <location>
        <begin position="23"/>
        <end position="253"/>
    </location>
</feature>
<protein>
    <submittedName>
        <fullName evidence="2">Pimeloyl-ACP methyl ester carboxylesterase</fullName>
    </submittedName>
</protein>
<dbReference type="AlphaFoldDB" id="A0A1H6XWC4"/>
<name>A0A1H6XWC4_9BACT</name>
<dbReference type="Proteomes" id="UP000199532">
    <property type="component" value="Unassembled WGS sequence"/>
</dbReference>
<gene>
    <name evidence="2" type="ORF">SAMN04487995_4002</name>
</gene>
<dbReference type="EMBL" id="FNXY01000006">
    <property type="protein sequence ID" value="SEJ29150.1"/>
    <property type="molecule type" value="Genomic_DNA"/>
</dbReference>
<reference evidence="2 3" key="1">
    <citation type="submission" date="2016-10" db="EMBL/GenBank/DDBJ databases">
        <authorList>
            <person name="de Groot N.N."/>
        </authorList>
    </citation>
    <scope>NUCLEOTIDE SEQUENCE [LARGE SCALE GENOMIC DNA]</scope>
    <source>
        <strain evidence="2 3">DSM 19938</strain>
    </source>
</reference>
<dbReference type="PANTHER" id="PTHR43798">
    <property type="entry name" value="MONOACYLGLYCEROL LIPASE"/>
    <property type="match status" value="1"/>
</dbReference>
<sequence length="270" mass="30869">MEEIEVNGLSIAYSQYGSGNVTLLFIHGSYIDQTYWNDQMKYFQDEYHVITLDLAGHGMSGRERDNWSVEGLADDVIEFTKNLDLKNVILIGHSLAGSVNLYVATKYPDPIIGFIGIDNFKNAATPLPDEYDSQVISILDNLKKEFIATNEEYARMVLLTADTPEEIRQRVVQDYRNAYEPMGQAIMPEVFIMDKTEKALLPELRLKLYLINVSYMPTNMEALVEQVPNGFEVREIAGTSHYPMLESPEILNETLDQVIKQIIKYEAYKF</sequence>
<proteinExistence type="predicted"/>
<dbReference type="RefSeq" id="WP_090338008.1">
    <property type="nucleotide sequence ID" value="NZ_FNXY01000006.1"/>
</dbReference>
<organism evidence="2 3">
    <name type="scientific">Dyadobacter koreensis</name>
    <dbReference type="NCBI Taxonomy" id="408657"/>
    <lineage>
        <taxon>Bacteria</taxon>
        <taxon>Pseudomonadati</taxon>
        <taxon>Bacteroidota</taxon>
        <taxon>Cytophagia</taxon>
        <taxon>Cytophagales</taxon>
        <taxon>Spirosomataceae</taxon>
        <taxon>Dyadobacter</taxon>
    </lineage>
</organism>
<dbReference type="InterPro" id="IPR029058">
    <property type="entry name" value="AB_hydrolase_fold"/>
</dbReference>